<feature type="transmembrane region" description="Helical" evidence="1">
    <location>
        <begin position="140"/>
        <end position="162"/>
    </location>
</feature>
<keyword evidence="1" id="KW-0472">Membrane</keyword>
<organism evidence="2 3">
    <name type="scientific">Celeribacter persicus</name>
    <dbReference type="NCBI Taxonomy" id="1651082"/>
    <lineage>
        <taxon>Bacteria</taxon>
        <taxon>Pseudomonadati</taxon>
        <taxon>Pseudomonadota</taxon>
        <taxon>Alphaproteobacteria</taxon>
        <taxon>Rhodobacterales</taxon>
        <taxon>Roseobacteraceae</taxon>
        <taxon>Celeribacter</taxon>
    </lineage>
</organism>
<sequence length="185" mass="20409">MLKLANAIAVIGLTALLAVTGLVLFEVALRSEAMLALRDVWPWLDDALFDLGLDGISDLYAPLGIVAVAACFPAMVSTRSAITVRFVTQTLSWRLREGFEAMGSLCLSAMFALMAWWVTGYTLDLWRSGETTWLMELPRWHAWAVACFCLWVAVGIQAIISLRQVLRACASHEPEPLPQPISDLE</sequence>
<dbReference type="AlphaFoldDB" id="A0A2T5H4F8"/>
<protein>
    <submittedName>
        <fullName evidence="2">Tripartite ATP-independent transporter DctQ subunit</fullName>
    </submittedName>
</protein>
<evidence type="ECO:0000313" key="2">
    <source>
        <dbReference type="EMBL" id="PTQ66468.1"/>
    </source>
</evidence>
<dbReference type="OrthoDB" id="9794346at2"/>
<evidence type="ECO:0000313" key="3">
    <source>
        <dbReference type="Proteomes" id="UP000244077"/>
    </source>
</evidence>
<keyword evidence="1" id="KW-1133">Transmembrane helix</keyword>
<evidence type="ECO:0000256" key="1">
    <source>
        <dbReference type="SAM" id="Phobius"/>
    </source>
</evidence>
<gene>
    <name evidence="2" type="ORF">C8N42_12622</name>
</gene>
<feature type="transmembrane region" description="Helical" evidence="1">
    <location>
        <begin position="99"/>
        <end position="120"/>
    </location>
</feature>
<reference evidence="2 3" key="1">
    <citation type="submission" date="2018-04" db="EMBL/GenBank/DDBJ databases">
        <title>Genomic Encyclopedia of Archaeal and Bacterial Type Strains, Phase II (KMG-II): from individual species to whole genera.</title>
        <authorList>
            <person name="Goeker M."/>
        </authorList>
    </citation>
    <scope>NUCLEOTIDE SEQUENCE [LARGE SCALE GENOMIC DNA]</scope>
    <source>
        <strain evidence="2 3">DSM 100434</strain>
    </source>
</reference>
<dbReference type="EMBL" id="QAOH01000026">
    <property type="protein sequence ID" value="PTQ66468.1"/>
    <property type="molecule type" value="Genomic_DNA"/>
</dbReference>
<comment type="caution">
    <text evidence="2">The sequence shown here is derived from an EMBL/GenBank/DDBJ whole genome shotgun (WGS) entry which is preliminary data.</text>
</comment>
<keyword evidence="1" id="KW-0812">Transmembrane</keyword>
<dbReference type="Proteomes" id="UP000244077">
    <property type="component" value="Unassembled WGS sequence"/>
</dbReference>
<proteinExistence type="predicted"/>
<dbReference type="RefSeq" id="WP_107818038.1">
    <property type="nucleotide sequence ID" value="NZ_QAOH01000026.1"/>
</dbReference>
<name>A0A2T5H4F8_9RHOB</name>
<feature type="transmembrane region" description="Helical" evidence="1">
    <location>
        <begin position="59"/>
        <end position="78"/>
    </location>
</feature>
<accession>A0A2T5H4F8</accession>
<keyword evidence="3" id="KW-1185">Reference proteome</keyword>